<dbReference type="OrthoDB" id="512709at2759"/>
<reference evidence="2 3" key="1">
    <citation type="journal article" date="2014" name="BMC Genomics">
        <title>Oil accumulation mechanisms of the oleaginous microalga Chlorella protothecoides revealed through its genome, transcriptomes, and proteomes.</title>
        <authorList>
            <person name="Gao C."/>
            <person name="Wang Y."/>
            <person name="Shen Y."/>
            <person name="Yan D."/>
            <person name="He X."/>
            <person name="Dai J."/>
            <person name="Wu Q."/>
        </authorList>
    </citation>
    <scope>NUCLEOTIDE SEQUENCE [LARGE SCALE GENOMIC DNA]</scope>
    <source>
        <strain evidence="2 3">0710</strain>
    </source>
</reference>
<feature type="compositionally biased region" description="Low complexity" evidence="1">
    <location>
        <begin position="411"/>
        <end position="424"/>
    </location>
</feature>
<dbReference type="AlphaFoldDB" id="A0A087SPH4"/>
<name>A0A087SPH4_AUXPR</name>
<organism evidence="2 3">
    <name type="scientific">Auxenochlorella protothecoides</name>
    <name type="common">Green microalga</name>
    <name type="synonym">Chlorella protothecoides</name>
    <dbReference type="NCBI Taxonomy" id="3075"/>
    <lineage>
        <taxon>Eukaryota</taxon>
        <taxon>Viridiplantae</taxon>
        <taxon>Chlorophyta</taxon>
        <taxon>core chlorophytes</taxon>
        <taxon>Trebouxiophyceae</taxon>
        <taxon>Chlorellales</taxon>
        <taxon>Chlorellaceae</taxon>
        <taxon>Auxenochlorella</taxon>
    </lineage>
</organism>
<dbReference type="Proteomes" id="UP000028924">
    <property type="component" value="Unassembled WGS sequence"/>
</dbReference>
<evidence type="ECO:0000256" key="1">
    <source>
        <dbReference type="SAM" id="MobiDB-lite"/>
    </source>
</evidence>
<evidence type="ECO:0000313" key="2">
    <source>
        <dbReference type="EMBL" id="KFM27628.1"/>
    </source>
</evidence>
<gene>
    <name evidence="2" type="ORF">F751_6609</name>
</gene>
<sequence length="730" mass="75690">MGVFDGLFKGSRPGAGTPRRGTQMTRQPSSPGAPDARPQRTPEQTLIDAAAWSLPDWTGRGAQRAQRAEQEAMDAALALELARSESLHRSARGLVPPASSGGPPTPAPVAATEAPALHGVASDQDEGLAMALAESVKLAEARSAEADDTARSFQNAVAMAMAASLSSATYDDLLRDVSCWVRDLRGSCGDVEAALREVAASRAEVDGQLAALGGAGDEEALPRALWLSEQYAAVEGRLAELQHRVAPIQEAVAGLATLHVYIQEAQPAASEAELQRDYIIAHLFEALSQQGLDANHPLGAWGNGERDGSQAGDLRDIVQQLIEDCRRMPPLPRFVMAEEEEEAGTSQALREQRIESNEDSNDAGSIEAMPSAPVLLEEEGPSHRPAVPSLNLPPSREEEELPAAVPEPATVAAPVSAPASDPDAGLPSDLALHAAPASEPAPVLAPDVSGAYPTVRHGGRAAVAAPRETRGLAGDSVKEDEYGDVSARVGGESGVSPDEGPADLPLPMLETLARRIADARPASLAEVCALVADVELAAGVPAAALGRAGSAAAQGGALSWPRERWSAAAAAARLAAELAASAAALAAWSLPASPDLAAEGRRLTAAVEDAAALAGRCAYAHDALRQRLARAGLPWDAAALEGVRWAAQAAARALAAAAVDAERAVQRRASCTAAQALEPLVEGVEAVFRVHQFAGGLNRAATEAATELMRRTVHCARMADPLWLRDAKFA</sequence>
<keyword evidence="3" id="KW-1185">Reference proteome</keyword>
<proteinExistence type="predicted"/>
<dbReference type="KEGG" id="apro:F751_6609"/>
<feature type="region of interest" description="Disordered" evidence="1">
    <location>
        <begin position="339"/>
        <end position="404"/>
    </location>
</feature>
<dbReference type="RefSeq" id="XP_011400612.1">
    <property type="nucleotide sequence ID" value="XM_011402310.1"/>
</dbReference>
<feature type="compositionally biased region" description="Polar residues" evidence="1">
    <location>
        <begin position="20"/>
        <end position="30"/>
    </location>
</feature>
<evidence type="ECO:0000313" key="3">
    <source>
        <dbReference type="Proteomes" id="UP000028924"/>
    </source>
</evidence>
<accession>A0A087SPH4</accession>
<dbReference type="STRING" id="3075.A0A087SPH4"/>
<feature type="region of interest" description="Disordered" evidence="1">
    <location>
        <begin position="411"/>
        <end position="430"/>
    </location>
</feature>
<feature type="region of interest" description="Disordered" evidence="1">
    <location>
        <begin position="1"/>
        <end position="46"/>
    </location>
</feature>
<dbReference type="GeneID" id="23618000"/>
<dbReference type="EMBL" id="KL662153">
    <property type="protein sequence ID" value="KFM27628.1"/>
    <property type="molecule type" value="Genomic_DNA"/>
</dbReference>
<protein>
    <submittedName>
        <fullName evidence="2">Uncharacterized protein</fullName>
    </submittedName>
</protein>